<dbReference type="Gene3D" id="3.40.50.2000">
    <property type="entry name" value="Glycogen Phosphorylase B"/>
    <property type="match status" value="1"/>
</dbReference>
<comment type="caution">
    <text evidence="3">The sequence shown here is derived from an EMBL/GenBank/DDBJ whole genome shotgun (WGS) entry which is preliminary data.</text>
</comment>
<organism evidence="3 4">
    <name type="scientific">Arthrobacter flavus</name>
    <dbReference type="NCBI Taxonomy" id="95172"/>
    <lineage>
        <taxon>Bacteria</taxon>
        <taxon>Bacillati</taxon>
        <taxon>Actinomycetota</taxon>
        <taxon>Actinomycetes</taxon>
        <taxon>Micrococcales</taxon>
        <taxon>Micrococcaceae</taxon>
        <taxon>Arthrobacter</taxon>
    </lineage>
</organism>
<sequence>MATHLTQAHSSKGLSSTERSSQELRVVLYSHDSQGLGHTRRNLALAHSLAASLPGLTGRTVTGLLVTGESQATRFDSPDDWDWVVLPGISKGSDGYTPRNLAINQSKLIRLRSQIMDAVLSEFRPHLVVVDRHAFGVDHELISALSKLKKARPDCKVVLGLREVLDTPEVARREWTALGDLNRLCEYFDELWVYGDPAIHDPVSSGEIPDTLASMVRYTGYLSDGRQVRRRTGATGKPYVLTMAGGGSDGRSVLLTAAKATVPHGYEHLIVTGPQMPKEDRILIEQAAAPGTRVVSMVRDGLAEMREASAIVSMGGYNSVCEIMSTTTPALVVPRVKPRQEQLIRAQSLARHQVVDLCHPDQFTPQVLTDWFDSVVGTPTQRLNVDRSGLATVGGYAAGLLGLTDSTAPSESTELAGPSVPSVSSTRHNDWQTLAAV</sequence>
<proteinExistence type="predicted"/>
<dbReference type="PANTHER" id="PTHR21015">
    <property type="entry name" value="UDP-N-ACETYLGLUCOSAMINE--N-ACETYLMURAMYL-(PENTAPEPTIDE) PYROPHOSPHORYL-UNDECAPRENOL N-ACETYLGLUCOSAMINE TRANSFERASE 1"/>
    <property type="match status" value="1"/>
</dbReference>
<feature type="region of interest" description="Disordered" evidence="1">
    <location>
        <begin position="409"/>
        <end position="437"/>
    </location>
</feature>
<evidence type="ECO:0000313" key="4">
    <source>
        <dbReference type="Proteomes" id="UP001597307"/>
    </source>
</evidence>
<dbReference type="Proteomes" id="UP001597307">
    <property type="component" value="Unassembled WGS sequence"/>
</dbReference>
<reference evidence="4" key="1">
    <citation type="journal article" date="2019" name="Int. J. Syst. Evol. Microbiol.">
        <title>The Global Catalogue of Microorganisms (GCM) 10K type strain sequencing project: providing services to taxonomists for standard genome sequencing and annotation.</title>
        <authorList>
            <consortium name="The Broad Institute Genomics Platform"/>
            <consortium name="The Broad Institute Genome Sequencing Center for Infectious Disease"/>
            <person name="Wu L."/>
            <person name="Ma J."/>
        </authorList>
    </citation>
    <scope>NUCLEOTIDE SEQUENCE [LARGE SCALE GENOMIC DNA]</scope>
    <source>
        <strain evidence="4">JCM 11496</strain>
    </source>
</reference>
<gene>
    <name evidence="3" type="ORF">ACFSFX_00900</name>
</gene>
<dbReference type="RefSeq" id="WP_343877164.1">
    <property type="nucleotide sequence ID" value="NZ_BAAAIJ010000002.1"/>
</dbReference>
<protein>
    <submittedName>
        <fullName evidence="3">Glycosyltransferase family protein</fullName>
    </submittedName>
</protein>
<dbReference type="EMBL" id="JBHUGA010000002">
    <property type="protein sequence ID" value="MFD1845154.1"/>
    <property type="molecule type" value="Genomic_DNA"/>
</dbReference>
<keyword evidence="4" id="KW-1185">Reference proteome</keyword>
<name>A0ABW4Q4Y1_9MICC</name>
<dbReference type="SUPFAM" id="SSF53756">
    <property type="entry name" value="UDP-Glycosyltransferase/glycogen phosphorylase"/>
    <property type="match status" value="1"/>
</dbReference>
<accession>A0ABW4Q4Y1</accession>
<evidence type="ECO:0000313" key="3">
    <source>
        <dbReference type="EMBL" id="MFD1845154.1"/>
    </source>
</evidence>
<dbReference type="InterPro" id="IPR007235">
    <property type="entry name" value="Glyco_trans_28_C"/>
</dbReference>
<evidence type="ECO:0000256" key="1">
    <source>
        <dbReference type="SAM" id="MobiDB-lite"/>
    </source>
</evidence>
<evidence type="ECO:0000259" key="2">
    <source>
        <dbReference type="Pfam" id="PF04101"/>
    </source>
</evidence>
<feature type="domain" description="Glycosyl transferase family 28 C-terminal" evidence="2">
    <location>
        <begin position="246"/>
        <end position="360"/>
    </location>
</feature>
<dbReference type="Pfam" id="PF04101">
    <property type="entry name" value="Glyco_tran_28_C"/>
    <property type="match status" value="1"/>
</dbReference>
<dbReference type="PANTHER" id="PTHR21015:SF28">
    <property type="entry name" value="SLL1722 PROTEIN"/>
    <property type="match status" value="1"/>
</dbReference>